<evidence type="ECO:0000313" key="3">
    <source>
        <dbReference type="Proteomes" id="UP000636709"/>
    </source>
</evidence>
<sequence length="1447" mass="159034">MHAAPFLGREHVVCLERHDETPHRFFFDHEAFVAISIKNFPLEQWNRERIFFAAGPYANPHGVDPICLVGNDFSVVLMTVKAEGVIDIPLEEYIKNHSGLGICVQIDVVDAPTRMGIDGHPSPPPPAVPSGGSVPPAAGANGSANGGPPPPPPHAPAPGPGASGSLPPVGGLAGLADDLRPWGMGDILPVPTRKLKGKLFLPQVRAKPLLSMPAQVRISLRWNSYFEVRIVAEDGSKGLFLVPLQPYRTAARGDKGMLVVNLCSASIGFLHQVLSIDKRQNTSFSANILCTSSGSAPPANISLHDVALLCDSSPPDGMVEVAGLADALTLLGLAPTSDAVGPLHAPTAPSATVAVLSPTDFCDIDGLITPGNTTVLGDEHIIDHVPILLPASDEVPLPPLLTDDNLQFRRPAKGDYVVDVHNPNVADLLHCDECFEDATDPDGRRRSTRLRAKEAPIRETKRKLDVVPVLVVADRRSDDLDVVVPTERPDALPHGCDRVRVAPEWRVEDLQLLGRACCVAEDRLAALALEPVPTVEPSTDGAASFLPHLLSNSYTFKSSVGASGGLLTAWDPTALQLLSTSIRQFTITSTFHTTTSNLQFSVTNCYGPYLHADKMIFLDEIVALSSQITGAWVLLGDFNLVRNPTEKSTGNVDQSELNLFNAAIDAMALQELPLIDRQFTWSNHQVVPILAKLDRFLISNDWSVQLPNSLVTSASSQVSDHCQIILKAKTNIPAPAIFRFDNYCLRVSECVQLIASSWSSVQAQSGTQRQVHCLKRCRADLKQWKRHRRSPKDSLHNCHLVIAMLDRMEECRPLLHASPASSQGVVSSGKSVKVALRLRKGRSKLVEATSRSFQLRIMIKEAAHGLMAQLTAFWRQRGKIKTCTLGDDNTWFFHLSAAVNWRRHQIRALQLDDGTPVYNHDVKAAVLHAFYSDLLGQVPACTLVPDLEHFFSSTMLSPTQAANLITLFSMAELKDTLFIIVADLLQQMLIDAWQHNFTQHPLVNDLPCPVLQYADDTLIVIRAVPDQVSALKSILERFASATGLHINYDKSTLVPIGARPDEAVALADSLGCPVSAFPRTYLGLPLSVHKLNKCALSPLVSAMENNIPGCARCLRHVFTILLKGTIEAIDGLCRSFIWTGNTDCSGAQCKAAWDMVCWDKDHGGLGVKNLAIQNKGLIMKFWTKLLQEPTTTWQRWFHRMYGTGVGRDLGERHHLDTPTWSMLLKLLPEFCSTTQIHLGDGRTTSFWFDRWLGPAPLTQTFPALFSFCQRPNITVAGDGSAWRLFLHPRLTVAAEQERAALSAALQDFNWTRRLTSEASLWASTQPRWPSAPTSSGWFTIIGYPPLLYFTIAASLNPPYDHLLLRCPRARRVWRMIGREAAPFLLTFRDLWQMPELPDGDFRARLAITTTADAVVHHIKEDLNLWTARLPQLATIAIMDKQIAEAYT</sequence>
<evidence type="ECO:0008006" key="4">
    <source>
        <dbReference type="Google" id="ProtNLM"/>
    </source>
</evidence>
<feature type="region of interest" description="Disordered" evidence="1">
    <location>
        <begin position="114"/>
        <end position="170"/>
    </location>
</feature>
<feature type="compositionally biased region" description="Low complexity" evidence="1">
    <location>
        <begin position="129"/>
        <end position="143"/>
    </location>
</feature>
<evidence type="ECO:0000313" key="2">
    <source>
        <dbReference type="EMBL" id="KAF8662448.1"/>
    </source>
</evidence>
<gene>
    <name evidence="2" type="ORF">HU200_056034</name>
</gene>
<dbReference type="EMBL" id="JACEFO010002380">
    <property type="protein sequence ID" value="KAF8662448.1"/>
    <property type="molecule type" value="Genomic_DNA"/>
</dbReference>
<dbReference type="OrthoDB" id="685803at2759"/>
<dbReference type="SUPFAM" id="SSF56219">
    <property type="entry name" value="DNase I-like"/>
    <property type="match status" value="1"/>
</dbReference>
<dbReference type="PANTHER" id="PTHR34303">
    <property type="entry name" value="OS01G0890400 PROTEIN-RELATED"/>
    <property type="match status" value="1"/>
</dbReference>
<dbReference type="InterPro" id="IPR036691">
    <property type="entry name" value="Endo/exonu/phosph_ase_sf"/>
</dbReference>
<accession>A0A835E5C4</accession>
<dbReference type="Proteomes" id="UP000636709">
    <property type="component" value="Unassembled WGS sequence"/>
</dbReference>
<proteinExistence type="predicted"/>
<comment type="caution">
    <text evidence="2">The sequence shown here is derived from an EMBL/GenBank/DDBJ whole genome shotgun (WGS) entry which is preliminary data.</text>
</comment>
<name>A0A835E5C4_9POAL</name>
<feature type="compositionally biased region" description="Pro residues" evidence="1">
    <location>
        <begin position="147"/>
        <end position="159"/>
    </location>
</feature>
<keyword evidence="3" id="KW-1185">Reference proteome</keyword>
<dbReference type="PANTHER" id="PTHR34303:SF8">
    <property type="entry name" value="OS09G0372600 PROTEIN"/>
    <property type="match status" value="1"/>
</dbReference>
<organism evidence="2 3">
    <name type="scientific">Digitaria exilis</name>
    <dbReference type="NCBI Taxonomy" id="1010633"/>
    <lineage>
        <taxon>Eukaryota</taxon>
        <taxon>Viridiplantae</taxon>
        <taxon>Streptophyta</taxon>
        <taxon>Embryophyta</taxon>
        <taxon>Tracheophyta</taxon>
        <taxon>Spermatophyta</taxon>
        <taxon>Magnoliopsida</taxon>
        <taxon>Liliopsida</taxon>
        <taxon>Poales</taxon>
        <taxon>Poaceae</taxon>
        <taxon>PACMAD clade</taxon>
        <taxon>Panicoideae</taxon>
        <taxon>Panicodae</taxon>
        <taxon>Paniceae</taxon>
        <taxon>Anthephorinae</taxon>
        <taxon>Digitaria</taxon>
    </lineage>
</organism>
<reference evidence="2" key="1">
    <citation type="submission" date="2020-07" db="EMBL/GenBank/DDBJ databases">
        <title>Genome sequence and genetic diversity analysis of an under-domesticated orphan crop, white fonio (Digitaria exilis).</title>
        <authorList>
            <person name="Bennetzen J.L."/>
            <person name="Chen S."/>
            <person name="Ma X."/>
            <person name="Wang X."/>
            <person name="Yssel A.E.J."/>
            <person name="Chaluvadi S.R."/>
            <person name="Johnson M."/>
            <person name="Gangashetty P."/>
            <person name="Hamidou F."/>
            <person name="Sanogo M.D."/>
            <person name="Zwaenepoel A."/>
            <person name="Wallace J."/>
            <person name="Van De Peer Y."/>
            <person name="Van Deynze A."/>
        </authorList>
    </citation>
    <scope>NUCLEOTIDE SEQUENCE</scope>
    <source>
        <tissue evidence="2">Leaves</tissue>
    </source>
</reference>
<evidence type="ECO:0000256" key="1">
    <source>
        <dbReference type="SAM" id="MobiDB-lite"/>
    </source>
</evidence>
<protein>
    <recommendedName>
        <fullName evidence="4">Reverse transcriptase domain-containing protein</fullName>
    </recommendedName>
</protein>
<dbReference type="Gene3D" id="3.60.10.10">
    <property type="entry name" value="Endonuclease/exonuclease/phosphatase"/>
    <property type="match status" value="1"/>
</dbReference>